<dbReference type="GO" id="GO:0003995">
    <property type="term" value="F:acyl-CoA dehydrogenase activity"/>
    <property type="evidence" value="ECO:0007669"/>
    <property type="project" value="InterPro"/>
</dbReference>
<gene>
    <name evidence="9" type="ORF">METZ01_LOCUS106738</name>
</gene>
<evidence type="ECO:0000256" key="4">
    <source>
        <dbReference type="ARBA" id="ARBA00022827"/>
    </source>
</evidence>
<dbReference type="Gene3D" id="2.40.110.10">
    <property type="entry name" value="Butyryl-CoA Dehydrogenase, subunit A, domain 2"/>
    <property type="match status" value="1"/>
</dbReference>
<dbReference type="AlphaFoldDB" id="A0A381WN04"/>
<dbReference type="FunFam" id="1.20.140.10:FF:000004">
    <property type="entry name" value="Acyl-CoA dehydrogenase FadE25"/>
    <property type="match status" value="1"/>
</dbReference>
<dbReference type="Pfam" id="PF02771">
    <property type="entry name" value="Acyl-CoA_dh_N"/>
    <property type="match status" value="1"/>
</dbReference>
<evidence type="ECO:0000259" key="7">
    <source>
        <dbReference type="Pfam" id="PF02770"/>
    </source>
</evidence>
<evidence type="ECO:0000256" key="5">
    <source>
        <dbReference type="ARBA" id="ARBA00023002"/>
    </source>
</evidence>
<dbReference type="SUPFAM" id="SSF47203">
    <property type="entry name" value="Acyl-CoA dehydrogenase C-terminal domain-like"/>
    <property type="match status" value="1"/>
</dbReference>
<name>A0A381WN04_9ZZZZ</name>
<evidence type="ECO:0000259" key="6">
    <source>
        <dbReference type="Pfam" id="PF00441"/>
    </source>
</evidence>
<dbReference type="InterPro" id="IPR009075">
    <property type="entry name" value="AcylCo_DH/oxidase_C"/>
</dbReference>
<evidence type="ECO:0000313" key="9">
    <source>
        <dbReference type="EMBL" id="SVA53884.1"/>
    </source>
</evidence>
<dbReference type="GO" id="GO:0050660">
    <property type="term" value="F:flavin adenine dinucleotide binding"/>
    <property type="evidence" value="ECO:0007669"/>
    <property type="project" value="InterPro"/>
</dbReference>
<feature type="domain" description="Acyl-CoA dehydrogenase/oxidase C-terminal" evidence="6">
    <location>
        <begin position="245"/>
        <end position="392"/>
    </location>
</feature>
<evidence type="ECO:0000256" key="1">
    <source>
        <dbReference type="ARBA" id="ARBA00001974"/>
    </source>
</evidence>
<evidence type="ECO:0008006" key="10">
    <source>
        <dbReference type="Google" id="ProtNLM"/>
    </source>
</evidence>
<dbReference type="PANTHER" id="PTHR43884:SF12">
    <property type="entry name" value="ISOVALERYL-COA DEHYDROGENASE, MITOCHONDRIAL-RELATED"/>
    <property type="match status" value="1"/>
</dbReference>
<sequence>MVYKRFVEGSGESMTTSLLSEEELLLRNTVKEFSDQVLAPRSAKHDELEEFPHDNFRDIADLGLLGLMVGEEYGGAGGTTRQVAIVSEEIARGCAATSLIYIVHLTLCTHFISQYGNESQKNEYVPDLVSGKKIGAFALTEPGAGSDAAAIQTTAIPANGHLVLNGTKTYISNSPDAGVIVTMATHDRELGYKGIDAIIVDGDADGKIVNKLQGKMGIRASTVGEVVFNNCHVPANNLINEENLGFRQTMEVLNASRISIAAQSLGIAQASLEASVEYAKNRSAFGGPLSDKQAIQNMIADIATDTEAARQLVMHSASLKDAGLSYHTEASMAKLFASTTAMKAAHTALQIHGGAGYFSPTPVERYFRDARVTEIYEGTSEIQRMVIARNLLKD</sequence>
<dbReference type="InterPro" id="IPR013786">
    <property type="entry name" value="AcylCoA_DH/ox_N"/>
</dbReference>
<dbReference type="Pfam" id="PF00441">
    <property type="entry name" value="Acyl-CoA_dh_1"/>
    <property type="match status" value="1"/>
</dbReference>
<dbReference type="Pfam" id="PF02770">
    <property type="entry name" value="Acyl-CoA_dh_M"/>
    <property type="match status" value="1"/>
</dbReference>
<evidence type="ECO:0000256" key="3">
    <source>
        <dbReference type="ARBA" id="ARBA00022630"/>
    </source>
</evidence>
<comment type="similarity">
    <text evidence="2">Belongs to the acyl-CoA dehydrogenase family.</text>
</comment>
<dbReference type="Gene3D" id="1.10.540.10">
    <property type="entry name" value="Acyl-CoA dehydrogenase/oxidase, N-terminal domain"/>
    <property type="match status" value="1"/>
</dbReference>
<dbReference type="PROSITE" id="PS00072">
    <property type="entry name" value="ACYL_COA_DH_1"/>
    <property type="match status" value="1"/>
</dbReference>
<dbReference type="InterPro" id="IPR036250">
    <property type="entry name" value="AcylCo_DH-like_C"/>
</dbReference>
<reference evidence="9" key="1">
    <citation type="submission" date="2018-05" db="EMBL/GenBank/DDBJ databases">
        <authorList>
            <person name="Lanie J.A."/>
            <person name="Ng W.-L."/>
            <person name="Kazmierczak K.M."/>
            <person name="Andrzejewski T.M."/>
            <person name="Davidsen T.M."/>
            <person name="Wayne K.J."/>
            <person name="Tettelin H."/>
            <person name="Glass J.I."/>
            <person name="Rusch D."/>
            <person name="Podicherti R."/>
            <person name="Tsui H.-C.T."/>
            <person name="Winkler M.E."/>
        </authorList>
    </citation>
    <scope>NUCLEOTIDE SEQUENCE</scope>
</reference>
<comment type="cofactor">
    <cofactor evidence="1">
        <name>FAD</name>
        <dbReference type="ChEBI" id="CHEBI:57692"/>
    </cofactor>
</comment>
<proteinExistence type="inferred from homology"/>
<feature type="domain" description="Acyl-CoA oxidase/dehydrogenase middle" evidence="7">
    <location>
        <begin position="136"/>
        <end position="231"/>
    </location>
</feature>
<dbReference type="PANTHER" id="PTHR43884">
    <property type="entry name" value="ACYL-COA DEHYDROGENASE"/>
    <property type="match status" value="1"/>
</dbReference>
<dbReference type="FunFam" id="1.10.540.10:FF:000002">
    <property type="entry name" value="Acyl-CoA dehydrogenase FadE19"/>
    <property type="match status" value="1"/>
</dbReference>
<accession>A0A381WN04</accession>
<dbReference type="SUPFAM" id="SSF56645">
    <property type="entry name" value="Acyl-CoA dehydrogenase NM domain-like"/>
    <property type="match status" value="1"/>
</dbReference>
<protein>
    <recommendedName>
        <fullName evidence="10">Acyl-CoA dehydrogenase</fullName>
    </recommendedName>
</protein>
<dbReference type="InterPro" id="IPR046373">
    <property type="entry name" value="Acyl-CoA_Oxase/DH_mid-dom_sf"/>
</dbReference>
<dbReference type="PIRSF" id="PIRSF016578">
    <property type="entry name" value="HsaA"/>
    <property type="match status" value="1"/>
</dbReference>
<dbReference type="InterPro" id="IPR006091">
    <property type="entry name" value="Acyl-CoA_Oxase/DH_mid-dom"/>
</dbReference>
<organism evidence="9">
    <name type="scientific">marine metagenome</name>
    <dbReference type="NCBI Taxonomy" id="408172"/>
    <lineage>
        <taxon>unclassified sequences</taxon>
        <taxon>metagenomes</taxon>
        <taxon>ecological metagenomes</taxon>
    </lineage>
</organism>
<evidence type="ECO:0000259" key="8">
    <source>
        <dbReference type="Pfam" id="PF02771"/>
    </source>
</evidence>
<dbReference type="InterPro" id="IPR006089">
    <property type="entry name" value="Acyl-CoA_DH_CS"/>
</dbReference>
<keyword evidence="3" id="KW-0285">Flavoprotein</keyword>
<dbReference type="Gene3D" id="1.20.140.10">
    <property type="entry name" value="Butyryl-CoA Dehydrogenase, subunit A, domain 3"/>
    <property type="match status" value="1"/>
</dbReference>
<evidence type="ECO:0000256" key="2">
    <source>
        <dbReference type="ARBA" id="ARBA00009347"/>
    </source>
</evidence>
<dbReference type="InterPro" id="IPR037069">
    <property type="entry name" value="AcylCoA_DH/ox_N_sf"/>
</dbReference>
<keyword evidence="5" id="KW-0560">Oxidoreductase</keyword>
<keyword evidence="4" id="KW-0274">FAD</keyword>
<dbReference type="EMBL" id="UINC01012323">
    <property type="protein sequence ID" value="SVA53884.1"/>
    <property type="molecule type" value="Genomic_DNA"/>
</dbReference>
<dbReference type="InterPro" id="IPR009100">
    <property type="entry name" value="AcylCoA_DH/oxidase_NM_dom_sf"/>
</dbReference>
<feature type="domain" description="Acyl-CoA dehydrogenase/oxidase N-terminal" evidence="8">
    <location>
        <begin position="20"/>
        <end position="132"/>
    </location>
</feature>